<feature type="transmembrane region" description="Helical" evidence="1">
    <location>
        <begin position="45"/>
        <end position="63"/>
    </location>
</feature>
<keyword evidence="1" id="KW-1133">Transmembrane helix</keyword>
<accession>A0A2S6IQQ9</accession>
<evidence type="ECO:0000313" key="2">
    <source>
        <dbReference type="EMBL" id="PPK96470.1"/>
    </source>
</evidence>
<feature type="transmembrane region" description="Helical" evidence="1">
    <location>
        <begin position="9"/>
        <end position="33"/>
    </location>
</feature>
<protein>
    <recommendedName>
        <fullName evidence="4">DUF2975 family protein</fullName>
    </recommendedName>
</protein>
<evidence type="ECO:0008006" key="4">
    <source>
        <dbReference type="Google" id="ProtNLM"/>
    </source>
</evidence>
<keyword evidence="1" id="KW-0472">Membrane</keyword>
<dbReference type="Proteomes" id="UP000239002">
    <property type="component" value="Unassembled WGS sequence"/>
</dbReference>
<sequence>MKLAKTLKIVLYSLTGFFILSFIASPISAYIAYGGIQSSEFKTSLLFTVINGVSGVLICYHGATVLKSFESISFENMSNSLQQIGYTLLSACLLHNIINYFTTPVKDAAYWIPTLGNSIIIMILGFFLLAISQIIQKAEYYKTQNDLTI</sequence>
<dbReference type="RefSeq" id="WP_104514029.1">
    <property type="nucleotide sequence ID" value="NZ_MQVW01000022.1"/>
</dbReference>
<keyword evidence="1" id="KW-0812">Transmembrane</keyword>
<evidence type="ECO:0000313" key="3">
    <source>
        <dbReference type="Proteomes" id="UP000239002"/>
    </source>
</evidence>
<reference evidence="2 3" key="1">
    <citation type="submission" date="2018-02" db="EMBL/GenBank/DDBJ databases">
        <title>Genomic Encyclopedia of Archaeal and Bacterial Type Strains, Phase II (KMG-II): from individual species to whole genera.</title>
        <authorList>
            <person name="Goeker M."/>
        </authorList>
    </citation>
    <scope>NUCLEOTIDE SEQUENCE [LARGE SCALE GENOMIC DNA]</scope>
    <source>
        <strain evidence="2 3">DSM 16809</strain>
    </source>
</reference>
<organism evidence="2 3">
    <name type="scientific">Nonlabens xylanidelens</name>
    <dbReference type="NCBI Taxonomy" id="191564"/>
    <lineage>
        <taxon>Bacteria</taxon>
        <taxon>Pseudomonadati</taxon>
        <taxon>Bacteroidota</taxon>
        <taxon>Flavobacteriia</taxon>
        <taxon>Flavobacteriales</taxon>
        <taxon>Flavobacteriaceae</taxon>
        <taxon>Nonlabens</taxon>
    </lineage>
</organism>
<gene>
    <name evidence="2" type="ORF">LY01_00290</name>
</gene>
<proteinExistence type="predicted"/>
<feature type="transmembrane region" description="Helical" evidence="1">
    <location>
        <begin position="108"/>
        <end position="131"/>
    </location>
</feature>
<name>A0A2S6IQQ9_9FLAO</name>
<evidence type="ECO:0000256" key="1">
    <source>
        <dbReference type="SAM" id="Phobius"/>
    </source>
</evidence>
<dbReference type="AlphaFoldDB" id="A0A2S6IQQ9"/>
<comment type="caution">
    <text evidence="2">The sequence shown here is derived from an EMBL/GenBank/DDBJ whole genome shotgun (WGS) entry which is preliminary data.</text>
</comment>
<dbReference type="EMBL" id="PTJE01000001">
    <property type="protein sequence ID" value="PPK96470.1"/>
    <property type="molecule type" value="Genomic_DNA"/>
</dbReference>
<keyword evidence="3" id="KW-1185">Reference proteome</keyword>